<dbReference type="FunFam" id="3.30.40.10:FF:000045">
    <property type="entry name" value="RING finger protein 113A"/>
    <property type="match status" value="1"/>
</dbReference>
<keyword evidence="8" id="KW-0508">mRNA splicing</keyword>
<evidence type="ECO:0000256" key="6">
    <source>
        <dbReference type="ARBA" id="ARBA00022833"/>
    </source>
</evidence>
<evidence type="ECO:0000313" key="13">
    <source>
        <dbReference type="Proteomes" id="UP000054321"/>
    </source>
</evidence>
<dbReference type="Pfam" id="PF13923">
    <property type="entry name" value="zf-C3HC4_2"/>
    <property type="match status" value="1"/>
</dbReference>
<dbReference type="GO" id="GO:0034247">
    <property type="term" value="P:snoRNA splicing"/>
    <property type="evidence" value="ECO:0007669"/>
    <property type="project" value="TreeGrafter"/>
</dbReference>
<dbReference type="GO" id="GO:0006397">
    <property type="term" value="P:mRNA processing"/>
    <property type="evidence" value="ECO:0007669"/>
    <property type="project" value="UniProtKB-KW"/>
</dbReference>
<gene>
    <name evidence="12" type="ORF">OIDMADRAFT_18659</name>
</gene>
<dbReference type="SMART" id="SM00184">
    <property type="entry name" value="RING"/>
    <property type="match status" value="1"/>
</dbReference>
<accession>A0A0C3CRX9</accession>
<dbReference type="CDD" id="cd16539">
    <property type="entry name" value="RING-HC_RNF113A_B"/>
    <property type="match status" value="1"/>
</dbReference>
<evidence type="ECO:0000256" key="5">
    <source>
        <dbReference type="ARBA" id="ARBA00022771"/>
    </source>
</evidence>
<keyword evidence="4 7" id="KW-0479">Metal-binding</keyword>
<dbReference type="OrthoDB" id="25761at2759"/>
<evidence type="ECO:0000256" key="2">
    <source>
        <dbReference type="ARBA" id="ARBA00009161"/>
    </source>
</evidence>
<dbReference type="STRING" id="913774.A0A0C3CRX9"/>
<evidence type="ECO:0000259" key="10">
    <source>
        <dbReference type="PROSITE" id="PS50089"/>
    </source>
</evidence>
<feature type="zinc finger region" description="C3H1-type" evidence="7">
    <location>
        <begin position="149"/>
        <end position="177"/>
    </location>
</feature>
<keyword evidence="5 7" id="KW-0863">Zinc-finger</keyword>
<evidence type="ECO:0000256" key="4">
    <source>
        <dbReference type="ARBA" id="ARBA00022723"/>
    </source>
</evidence>
<keyword evidence="8" id="KW-0238">DNA-binding</keyword>
<dbReference type="InterPro" id="IPR013083">
    <property type="entry name" value="Znf_RING/FYVE/PHD"/>
</dbReference>
<keyword evidence="8" id="KW-0507">mRNA processing</keyword>
<dbReference type="SUPFAM" id="SSF57850">
    <property type="entry name" value="RING/U-box"/>
    <property type="match status" value="1"/>
</dbReference>
<feature type="compositionally biased region" description="Basic and acidic residues" evidence="9">
    <location>
        <begin position="113"/>
        <end position="127"/>
    </location>
</feature>
<dbReference type="SUPFAM" id="SSF90229">
    <property type="entry name" value="CCCH zinc finger"/>
    <property type="match status" value="1"/>
</dbReference>
<dbReference type="PROSITE" id="PS00518">
    <property type="entry name" value="ZF_RING_1"/>
    <property type="match status" value="1"/>
</dbReference>
<feature type="domain" description="RING-type" evidence="10">
    <location>
        <begin position="232"/>
        <end position="269"/>
    </location>
</feature>
<dbReference type="EMBL" id="KN832875">
    <property type="protein sequence ID" value="KIN01764.1"/>
    <property type="molecule type" value="Genomic_DNA"/>
</dbReference>
<comment type="subcellular location">
    <subcellularLocation>
        <location evidence="8">Nucleus</location>
    </subcellularLocation>
</comment>
<dbReference type="HOGENOM" id="CLU_050460_0_0_1"/>
<feature type="domain" description="C3H1-type" evidence="11">
    <location>
        <begin position="149"/>
        <end position="177"/>
    </location>
</feature>
<comment type="subunit">
    <text evidence="3 8">Associated with the spliceosome.</text>
</comment>
<dbReference type="PANTHER" id="PTHR12930">
    <property type="entry name" value="ZINC FINGER PROTEIN 183"/>
    <property type="match status" value="1"/>
</dbReference>
<keyword evidence="6 7" id="KW-0862">Zinc</keyword>
<dbReference type="PROSITE" id="PS50089">
    <property type="entry name" value="ZF_RING_2"/>
    <property type="match status" value="1"/>
</dbReference>
<comment type="similarity">
    <text evidence="2 8">Belongs to the CWC24 family.</text>
</comment>
<dbReference type="InterPro" id="IPR039971">
    <property type="entry name" value="CWC24-like"/>
</dbReference>
<evidence type="ECO:0000256" key="9">
    <source>
        <dbReference type="SAM" id="MobiDB-lite"/>
    </source>
</evidence>
<dbReference type="InterPro" id="IPR036855">
    <property type="entry name" value="Znf_CCCH_sf"/>
</dbReference>
<dbReference type="FunCoup" id="A0A0C3CRX9">
    <property type="interactions" value="318"/>
</dbReference>
<evidence type="ECO:0000256" key="1">
    <source>
        <dbReference type="ARBA" id="ARBA00003777"/>
    </source>
</evidence>
<dbReference type="Gene3D" id="3.30.40.10">
    <property type="entry name" value="Zinc/RING finger domain, C3HC4 (zinc finger)"/>
    <property type="match status" value="1"/>
</dbReference>
<dbReference type="AlphaFoldDB" id="A0A0C3CRX9"/>
<proteinExistence type="inferred from homology"/>
<evidence type="ECO:0000313" key="12">
    <source>
        <dbReference type="EMBL" id="KIN01764.1"/>
    </source>
</evidence>
<dbReference type="SMART" id="SM00356">
    <property type="entry name" value="ZnF_C3H1"/>
    <property type="match status" value="1"/>
</dbReference>
<dbReference type="GO" id="GO:0008270">
    <property type="term" value="F:zinc ion binding"/>
    <property type="evidence" value="ECO:0007669"/>
    <property type="project" value="UniProtKB-KW"/>
</dbReference>
<evidence type="ECO:0000256" key="7">
    <source>
        <dbReference type="PROSITE-ProRule" id="PRU00723"/>
    </source>
</evidence>
<evidence type="ECO:0000256" key="3">
    <source>
        <dbReference type="ARBA" id="ARBA00011524"/>
    </source>
</evidence>
<keyword evidence="8" id="KW-0539">Nucleus</keyword>
<dbReference type="InParanoid" id="A0A0C3CRX9"/>
<dbReference type="PROSITE" id="PS50103">
    <property type="entry name" value="ZF_C3H1"/>
    <property type="match status" value="1"/>
</dbReference>
<organism evidence="12 13">
    <name type="scientific">Oidiodendron maius (strain Zn)</name>
    <dbReference type="NCBI Taxonomy" id="913774"/>
    <lineage>
        <taxon>Eukaryota</taxon>
        <taxon>Fungi</taxon>
        <taxon>Dikarya</taxon>
        <taxon>Ascomycota</taxon>
        <taxon>Pezizomycotina</taxon>
        <taxon>Leotiomycetes</taxon>
        <taxon>Leotiomycetes incertae sedis</taxon>
        <taxon>Myxotrichaceae</taxon>
        <taxon>Oidiodendron</taxon>
    </lineage>
</organism>
<protein>
    <recommendedName>
        <fullName evidence="8">Pre-mRNA-splicing factor CWC24</fullName>
    </recommendedName>
</protein>
<dbReference type="InterPro" id="IPR000571">
    <property type="entry name" value="Znf_CCCH"/>
</dbReference>
<dbReference type="GO" id="GO:0003677">
    <property type="term" value="F:DNA binding"/>
    <property type="evidence" value="ECO:0007669"/>
    <property type="project" value="UniProtKB-UniRule"/>
</dbReference>
<dbReference type="Proteomes" id="UP000054321">
    <property type="component" value="Unassembled WGS sequence"/>
</dbReference>
<dbReference type="PANTHER" id="PTHR12930:SF0">
    <property type="entry name" value="RING FINGER PROTEIN 113B"/>
    <property type="match status" value="1"/>
</dbReference>
<feature type="region of interest" description="Disordered" evidence="9">
    <location>
        <begin position="1"/>
        <end position="78"/>
    </location>
</feature>
<dbReference type="InterPro" id="IPR001841">
    <property type="entry name" value="Znf_RING"/>
</dbReference>
<keyword evidence="8" id="KW-0747">Spliceosome</keyword>
<evidence type="ECO:0000259" key="11">
    <source>
        <dbReference type="PROSITE" id="PS50103"/>
    </source>
</evidence>
<dbReference type="GO" id="GO:0005684">
    <property type="term" value="C:U2-type spliceosomal complex"/>
    <property type="evidence" value="ECO:0007669"/>
    <property type="project" value="TreeGrafter"/>
</dbReference>
<dbReference type="InterPro" id="IPR017907">
    <property type="entry name" value="Znf_RING_CS"/>
</dbReference>
<sequence>MTHVMGEVKEKGVVPKEPPPIITFKKRNAKAKGNIRERPPSPAQSSSDDGYSSEDETGHRVKRRKKNAGAVVASATNNKSADKDLTATVFKADRNTSIASTNDATKRSNWYDEESKNIDSKNRDLKNAPKKAVGPVKAPTNVRMTVVTDFAPDVCKDYKQTGFCGFGDNCKFLHAREDYKQGWQLDREWENATKGKKNMGGAVVASADRNKTQEEMDDEDEDAMLANIPFACIICRESYKNPIITRCGHYFCESCALKRYRKDPSCAACGAGTNGVFNTAKNLKKLLERKKEREAAMEADGDSDDDES</sequence>
<reference evidence="13" key="2">
    <citation type="submission" date="2015-01" db="EMBL/GenBank/DDBJ databases">
        <title>Evolutionary Origins and Diversification of the Mycorrhizal Mutualists.</title>
        <authorList>
            <consortium name="DOE Joint Genome Institute"/>
            <consortium name="Mycorrhizal Genomics Consortium"/>
            <person name="Kohler A."/>
            <person name="Kuo A."/>
            <person name="Nagy L.G."/>
            <person name="Floudas D."/>
            <person name="Copeland A."/>
            <person name="Barry K.W."/>
            <person name="Cichocki N."/>
            <person name="Veneault-Fourrey C."/>
            <person name="LaButti K."/>
            <person name="Lindquist E.A."/>
            <person name="Lipzen A."/>
            <person name="Lundell T."/>
            <person name="Morin E."/>
            <person name="Murat C."/>
            <person name="Riley R."/>
            <person name="Ohm R."/>
            <person name="Sun H."/>
            <person name="Tunlid A."/>
            <person name="Henrissat B."/>
            <person name="Grigoriev I.V."/>
            <person name="Hibbett D.S."/>
            <person name="Martin F."/>
        </authorList>
    </citation>
    <scope>NUCLEOTIDE SEQUENCE [LARGE SCALE GENOMIC DNA]</scope>
    <source>
        <strain evidence="13">Zn</strain>
    </source>
</reference>
<keyword evidence="13" id="KW-1185">Reference proteome</keyword>
<feature type="region of interest" description="Disordered" evidence="9">
    <location>
        <begin position="113"/>
        <end position="135"/>
    </location>
</feature>
<reference evidence="12 13" key="1">
    <citation type="submission" date="2014-04" db="EMBL/GenBank/DDBJ databases">
        <authorList>
            <consortium name="DOE Joint Genome Institute"/>
            <person name="Kuo A."/>
            <person name="Martino E."/>
            <person name="Perotto S."/>
            <person name="Kohler A."/>
            <person name="Nagy L.G."/>
            <person name="Floudas D."/>
            <person name="Copeland A."/>
            <person name="Barry K.W."/>
            <person name="Cichocki N."/>
            <person name="Veneault-Fourrey C."/>
            <person name="LaButti K."/>
            <person name="Lindquist E.A."/>
            <person name="Lipzen A."/>
            <person name="Lundell T."/>
            <person name="Morin E."/>
            <person name="Murat C."/>
            <person name="Sun H."/>
            <person name="Tunlid A."/>
            <person name="Henrissat B."/>
            <person name="Grigoriev I.V."/>
            <person name="Hibbett D.S."/>
            <person name="Martin F."/>
            <person name="Nordberg H.P."/>
            <person name="Cantor M.N."/>
            <person name="Hua S.X."/>
        </authorList>
    </citation>
    <scope>NUCLEOTIDE SEQUENCE [LARGE SCALE GENOMIC DNA]</scope>
    <source>
        <strain evidence="12 13">Zn</strain>
    </source>
</reference>
<evidence type="ECO:0000256" key="8">
    <source>
        <dbReference type="RuleBase" id="RU367110"/>
    </source>
</evidence>
<comment type="function">
    <text evidence="1 8">Involved in pre-mRNA splicing.</text>
</comment>
<dbReference type="Pfam" id="PF00642">
    <property type="entry name" value="zf-CCCH"/>
    <property type="match status" value="1"/>
</dbReference>
<dbReference type="Gene3D" id="4.10.1000.10">
    <property type="entry name" value="Zinc finger, CCCH-type"/>
    <property type="match status" value="1"/>
</dbReference>
<name>A0A0C3CRX9_OIDMZ</name>
<feature type="compositionally biased region" description="Basic and acidic residues" evidence="9">
    <location>
        <begin position="1"/>
        <end position="14"/>
    </location>
</feature>